<evidence type="ECO:0000259" key="2">
    <source>
        <dbReference type="PROSITE" id="PS50097"/>
    </source>
</evidence>
<name>A0AAD7UIT3_9STRA</name>
<comment type="caution">
    <text evidence="5">The sequence shown here is derived from an EMBL/GenBank/DDBJ whole genome shotgun (WGS) entry which is preliminary data.</text>
</comment>
<dbReference type="CDD" id="cd14733">
    <property type="entry name" value="BACK"/>
    <property type="match status" value="1"/>
</dbReference>
<organism evidence="5 6">
    <name type="scientific">Chrysophaeum taylorii</name>
    <dbReference type="NCBI Taxonomy" id="2483200"/>
    <lineage>
        <taxon>Eukaryota</taxon>
        <taxon>Sar</taxon>
        <taxon>Stramenopiles</taxon>
        <taxon>Ochrophyta</taxon>
        <taxon>Pelagophyceae</taxon>
        <taxon>Pelagomonadales</taxon>
        <taxon>Pelagomonadaceae</taxon>
        <taxon>Chrysophaeum</taxon>
    </lineage>
</organism>
<dbReference type="PROSITE" id="PS50800">
    <property type="entry name" value="SAP"/>
    <property type="match status" value="1"/>
</dbReference>
<feature type="domain" description="MATH" evidence="3">
    <location>
        <begin position="15"/>
        <end position="125"/>
    </location>
</feature>
<feature type="region of interest" description="Disordered" evidence="1">
    <location>
        <begin position="332"/>
        <end position="351"/>
    </location>
</feature>
<dbReference type="InterPro" id="IPR011333">
    <property type="entry name" value="SKP1/BTB/POZ_sf"/>
</dbReference>
<dbReference type="InterPro" id="IPR002083">
    <property type="entry name" value="MATH/TRAF_dom"/>
</dbReference>
<dbReference type="SUPFAM" id="SSF54695">
    <property type="entry name" value="POZ domain"/>
    <property type="match status" value="1"/>
</dbReference>
<evidence type="ECO:0008006" key="7">
    <source>
        <dbReference type="Google" id="ProtNLM"/>
    </source>
</evidence>
<evidence type="ECO:0000313" key="5">
    <source>
        <dbReference type="EMBL" id="KAJ8605863.1"/>
    </source>
</evidence>
<evidence type="ECO:0000259" key="3">
    <source>
        <dbReference type="PROSITE" id="PS50144"/>
    </source>
</evidence>
<feature type="domain" description="BTB" evidence="2">
    <location>
        <begin position="151"/>
        <end position="206"/>
    </location>
</feature>
<dbReference type="Gene3D" id="1.10.720.30">
    <property type="entry name" value="SAP domain"/>
    <property type="match status" value="1"/>
</dbReference>
<dbReference type="InterPro" id="IPR003034">
    <property type="entry name" value="SAP_dom"/>
</dbReference>
<dbReference type="Gene3D" id="3.30.710.10">
    <property type="entry name" value="Potassium Channel Kv1.1, Chain A"/>
    <property type="match status" value="1"/>
</dbReference>
<proteinExistence type="predicted"/>
<dbReference type="SMART" id="SM00225">
    <property type="entry name" value="BTB"/>
    <property type="match status" value="1"/>
</dbReference>
<feature type="compositionally biased region" description="Pro residues" evidence="1">
    <location>
        <begin position="341"/>
        <end position="351"/>
    </location>
</feature>
<dbReference type="Gene3D" id="6.10.250.3030">
    <property type="match status" value="1"/>
</dbReference>
<feature type="domain" description="SAP" evidence="4">
    <location>
        <begin position="303"/>
        <end position="337"/>
    </location>
</feature>
<dbReference type="PANTHER" id="PTHR26379">
    <property type="entry name" value="BTB/POZ AND MATH DOMAIN-CONTAINING PROTEIN 1"/>
    <property type="match status" value="1"/>
</dbReference>
<dbReference type="AlphaFoldDB" id="A0AAD7UIT3"/>
<evidence type="ECO:0000313" key="6">
    <source>
        <dbReference type="Proteomes" id="UP001230188"/>
    </source>
</evidence>
<dbReference type="GO" id="GO:0016567">
    <property type="term" value="P:protein ubiquitination"/>
    <property type="evidence" value="ECO:0007669"/>
    <property type="project" value="InterPro"/>
</dbReference>
<dbReference type="Gene3D" id="2.60.210.10">
    <property type="entry name" value="Apoptosis, Tumor Necrosis Factor Receptor Associated Protein 2, Chain A"/>
    <property type="match status" value="1"/>
</dbReference>
<keyword evidence="6" id="KW-1185">Reference proteome</keyword>
<dbReference type="EMBL" id="JAQMWT010000309">
    <property type="protein sequence ID" value="KAJ8605863.1"/>
    <property type="molecule type" value="Genomic_DNA"/>
</dbReference>
<dbReference type="InterPro" id="IPR000210">
    <property type="entry name" value="BTB/POZ_dom"/>
</dbReference>
<dbReference type="CDD" id="cd18186">
    <property type="entry name" value="BTB_POZ_ZBTB_KLHL-like"/>
    <property type="match status" value="1"/>
</dbReference>
<evidence type="ECO:0000259" key="4">
    <source>
        <dbReference type="PROSITE" id="PS50800"/>
    </source>
</evidence>
<dbReference type="CDD" id="cd00121">
    <property type="entry name" value="MATH"/>
    <property type="match status" value="1"/>
</dbReference>
<dbReference type="InterPro" id="IPR008974">
    <property type="entry name" value="TRAF-like"/>
</dbReference>
<dbReference type="InterPro" id="IPR045005">
    <property type="entry name" value="BPM1-6"/>
</dbReference>
<dbReference type="PROSITE" id="PS50144">
    <property type="entry name" value="MATH"/>
    <property type="match status" value="1"/>
</dbReference>
<accession>A0AAD7UIT3</accession>
<dbReference type="Proteomes" id="UP001230188">
    <property type="component" value="Unassembled WGS sequence"/>
</dbReference>
<sequence length="351" mass="38595">MPSQTVETGLRDSEPHVLRWIVRRWSSLPKGREGTESPSMALPNGSVKLVVYPGGKYADGHVSLYAHVRAELFSLTLKVGKSESTWTMLRGNEIRKTGAGLREFIPHHRLPDVVIDDSITFVAQVTLHEPVGTWEPKPTLHADLRRLVGRGDMEIIARGVSVRAHKTILQARSALTFEEDEDEIPLDVDPAPFAKLVEFLYTDEIDPGFLKGNARALLAQADMFGVVRLKHLAENALVATIDTPTAADLLLFADAHSCALLREQAANFINHNVSAVRNTKGWGNLKLSPALLDDILEHISAPNKRLCVADLRRNCEAYGLDTDGTRKTLEARLRASKQQQPEPPPPAAAAA</sequence>
<dbReference type="InterPro" id="IPR036361">
    <property type="entry name" value="SAP_dom_sf"/>
</dbReference>
<dbReference type="Pfam" id="PF00651">
    <property type="entry name" value="BTB"/>
    <property type="match status" value="1"/>
</dbReference>
<evidence type="ECO:0000256" key="1">
    <source>
        <dbReference type="SAM" id="MobiDB-lite"/>
    </source>
</evidence>
<dbReference type="PROSITE" id="PS50097">
    <property type="entry name" value="BTB"/>
    <property type="match status" value="1"/>
</dbReference>
<dbReference type="PANTHER" id="PTHR26379:SF187">
    <property type="entry name" value="OS07G0655300 PROTEIN"/>
    <property type="match status" value="1"/>
</dbReference>
<reference evidence="5" key="1">
    <citation type="submission" date="2023-01" db="EMBL/GenBank/DDBJ databases">
        <title>Metagenome sequencing of chrysophaentin producing Chrysophaeum taylorii.</title>
        <authorList>
            <person name="Davison J."/>
            <person name="Bewley C."/>
        </authorList>
    </citation>
    <scope>NUCLEOTIDE SEQUENCE</scope>
    <source>
        <strain evidence="5">NIES-1699</strain>
    </source>
</reference>
<gene>
    <name evidence="5" type="ORF">CTAYLR_000555</name>
</gene>
<protein>
    <recommendedName>
        <fullName evidence="7">BTB domain-containing protein</fullName>
    </recommendedName>
</protein>
<dbReference type="SUPFAM" id="SSF49599">
    <property type="entry name" value="TRAF domain-like"/>
    <property type="match status" value="1"/>
</dbReference>